<dbReference type="AlphaFoldDB" id="A0AAJ0ES57"/>
<dbReference type="EMBL" id="JAHMHR010000063">
    <property type="protein sequence ID" value="KAK1659209.1"/>
    <property type="molecule type" value="Genomic_DNA"/>
</dbReference>
<dbReference type="RefSeq" id="XP_060423973.1">
    <property type="nucleotide sequence ID" value="XM_060572959.1"/>
</dbReference>
<dbReference type="Proteomes" id="UP001224890">
    <property type="component" value="Unassembled WGS sequence"/>
</dbReference>
<organism evidence="2 3">
    <name type="scientific">Colletotrichum godetiae</name>
    <dbReference type="NCBI Taxonomy" id="1209918"/>
    <lineage>
        <taxon>Eukaryota</taxon>
        <taxon>Fungi</taxon>
        <taxon>Dikarya</taxon>
        <taxon>Ascomycota</taxon>
        <taxon>Pezizomycotina</taxon>
        <taxon>Sordariomycetes</taxon>
        <taxon>Hypocreomycetidae</taxon>
        <taxon>Glomerellales</taxon>
        <taxon>Glomerellaceae</taxon>
        <taxon>Colletotrichum</taxon>
        <taxon>Colletotrichum acutatum species complex</taxon>
    </lineage>
</organism>
<evidence type="ECO:0000313" key="3">
    <source>
        <dbReference type="Proteomes" id="UP001224890"/>
    </source>
</evidence>
<feature type="compositionally biased region" description="Basic and acidic residues" evidence="1">
    <location>
        <begin position="292"/>
        <end position="307"/>
    </location>
</feature>
<keyword evidence="3" id="KW-1185">Reference proteome</keyword>
<name>A0AAJ0ES57_9PEZI</name>
<accession>A0AAJ0ES57</accession>
<reference evidence="2" key="1">
    <citation type="submission" date="2021-06" db="EMBL/GenBank/DDBJ databases">
        <title>Comparative genomics, transcriptomics and evolutionary studies reveal genomic signatures of adaptation to plant cell wall in hemibiotrophic fungi.</title>
        <authorList>
            <consortium name="DOE Joint Genome Institute"/>
            <person name="Baroncelli R."/>
            <person name="Diaz J.F."/>
            <person name="Benocci T."/>
            <person name="Peng M."/>
            <person name="Battaglia E."/>
            <person name="Haridas S."/>
            <person name="Andreopoulos W."/>
            <person name="Labutti K."/>
            <person name="Pangilinan J."/>
            <person name="Floch G.L."/>
            <person name="Makela M.R."/>
            <person name="Henrissat B."/>
            <person name="Grigoriev I.V."/>
            <person name="Crouch J.A."/>
            <person name="De Vries R.P."/>
            <person name="Sukno S.A."/>
            <person name="Thon M.R."/>
        </authorList>
    </citation>
    <scope>NUCLEOTIDE SEQUENCE</scope>
    <source>
        <strain evidence="2">CBS 193.32</strain>
    </source>
</reference>
<evidence type="ECO:0000313" key="2">
    <source>
        <dbReference type="EMBL" id="KAK1659209.1"/>
    </source>
</evidence>
<sequence length="332" mass="38142">MTSQYNNSVDFKMGNLQTALTYTPRPSGDFPSPEAAEATDWLSHILSENESGQFMSPATQARAERLHYLCSEAVHWPLSDVKNPALDAVKHGRHEIESLIRIDSRKDAAGLKWTCMAKDYIVTRYAPYSENLKNKRRNMASQTWRQLFNGRKSVGPIIKCPYDTSAVFAVMDWVDIDRILDFETRENARWTEYPGISAFVDFSTKIPGRQPPSKLTSYVENVVKEHGDLDWGKVRKFIKMCIAQRYPASPNLYTETDWFETPLLFLNVPNRRYEIQEKMTSPPSDSSETSEEAQRQRRQKLDEDSRALSEWTPRCCSDYKLMAIRAMADLGA</sequence>
<gene>
    <name evidence="2" type="ORF">BDP55DRAFT_637091</name>
</gene>
<proteinExistence type="predicted"/>
<protein>
    <submittedName>
        <fullName evidence="2">Uncharacterized protein</fullName>
    </submittedName>
</protein>
<feature type="region of interest" description="Disordered" evidence="1">
    <location>
        <begin position="277"/>
        <end position="309"/>
    </location>
</feature>
<evidence type="ECO:0000256" key="1">
    <source>
        <dbReference type="SAM" id="MobiDB-lite"/>
    </source>
</evidence>
<dbReference type="GeneID" id="85457485"/>
<comment type="caution">
    <text evidence="2">The sequence shown here is derived from an EMBL/GenBank/DDBJ whole genome shotgun (WGS) entry which is preliminary data.</text>
</comment>